<dbReference type="Gene3D" id="2.60.120.10">
    <property type="entry name" value="Jelly Rolls"/>
    <property type="match status" value="1"/>
</dbReference>
<dbReference type="SUPFAM" id="SSF51206">
    <property type="entry name" value="cAMP-binding domain-like"/>
    <property type="match status" value="1"/>
</dbReference>
<dbReference type="Proteomes" id="UP001143543">
    <property type="component" value="Unassembled WGS sequence"/>
</dbReference>
<comment type="caution">
    <text evidence="2">The sequence shown here is derived from an EMBL/GenBank/DDBJ whole genome shotgun (WGS) entry which is preliminary data.</text>
</comment>
<organism evidence="2 3">
    <name type="scientific">Neptunitalea lumnitzerae</name>
    <dbReference type="NCBI Taxonomy" id="2965509"/>
    <lineage>
        <taxon>Bacteria</taxon>
        <taxon>Pseudomonadati</taxon>
        <taxon>Bacteroidota</taxon>
        <taxon>Flavobacteriia</taxon>
        <taxon>Flavobacteriales</taxon>
        <taxon>Flavobacteriaceae</taxon>
        <taxon>Neptunitalea</taxon>
    </lineage>
</organism>
<evidence type="ECO:0000313" key="2">
    <source>
        <dbReference type="EMBL" id="GLB49309.1"/>
    </source>
</evidence>
<reference evidence="2" key="1">
    <citation type="submission" date="2022-07" db="EMBL/GenBank/DDBJ databases">
        <title>Taxonomy of Novel Oxalotrophic and Methylotrophic Bacteria.</title>
        <authorList>
            <person name="Sahin N."/>
            <person name="Tani A."/>
        </authorList>
    </citation>
    <scope>NUCLEOTIDE SEQUENCE</scope>
    <source>
        <strain evidence="2">Y10</strain>
    </source>
</reference>
<dbReference type="InterPro" id="IPR018490">
    <property type="entry name" value="cNMP-bd_dom_sf"/>
</dbReference>
<name>A0ABQ5MIS5_9FLAO</name>
<dbReference type="RefSeq" id="WP_281764947.1">
    <property type="nucleotide sequence ID" value="NZ_BRVO01000002.1"/>
</dbReference>
<accession>A0ABQ5MIS5</accession>
<dbReference type="InterPro" id="IPR014710">
    <property type="entry name" value="RmlC-like_jellyroll"/>
</dbReference>
<protein>
    <submittedName>
        <fullName evidence="2">cAMP-binding protein</fullName>
    </submittedName>
</protein>
<feature type="domain" description="Cyclic nucleotide-binding" evidence="1">
    <location>
        <begin position="31"/>
        <end position="114"/>
    </location>
</feature>
<dbReference type="CDD" id="cd00038">
    <property type="entry name" value="CAP_ED"/>
    <property type="match status" value="1"/>
</dbReference>
<proteinExistence type="predicted"/>
<dbReference type="InterPro" id="IPR000595">
    <property type="entry name" value="cNMP-bd_dom"/>
</dbReference>
<evidence type="ECO:0000259" key="1">
    <source>
        <dbReference type="Pfam" id="PF00027"/>
    </source>
</evidence>
<dbReference type="EMBL" id="BRVO01000002">
    <property type="protein sequence ID" value="GLB49309.1"/>
    <property type="molecule type" value="Genomic_DNA"/>
</dbReference>
<gene>
    <name evidence="2" type="ORF">Y10_16770</name>
</gene>
<dbReference type="Pfam" id="PF00027">
    <property type="entry name" value="cNMP_binding"/>
    <property type="match status" value="1"/>
</dbReference>
<sequence>MHEIREQLELLSPINDKDWKLFSEKLIKCAVSKKTSILKQGYVENYIYFIKDGILRQYIPLEEKEITLGFGFSNTFMSGYDSFITRTPSNFTIESLTSTVLYKIHYNDLHFIYQNTSSGNEIGRHIAENLFLLKTKREYSFLQETPEKRYINLFKDRPNVIAQIPLKYIASYIGVTPQALSRIRKRIN</sequence>
<keyword evidence="3" id="KW-1185">Reference proteome</keyword>
<evidence type="ECO:0000313" key="3">
    <source>
        <dbReference type="Proteomes" id="UP001143543"/>
    </source>
</evidence>